<dbReference type="RefSeq" id="WP_020842985.1">
    <property type="nucleotide sequence ID" value="NZ_CP041676.1"/>
</dbReference>
<accession>A0A1C1ZEV6</accession>
<dbReference type="Proteomes" id="UP000316394">
    <property type="component" value="Chromosome"/>
</dbReference>
<evidence type="ECO:0000313" key="1">
    <source>
        <dbReference type="EMBL" id="QDR72779.1"/>
    </source>
</evidence>
<reference evidence="1 2" key="1">
    <citation type="submission" date="2019-07" db="EMBL/GenBank/DDBJ databases">
        <title>Gastrointestinal microbiota of Peromyscus leucopus, the white-footed mouse.</title>
        <authorList>
            <person name="Milovic A."/>
            <person name="Bassam K."/>
            <person name="Barbour A.G."/>
        </authorList>
    </citation>
    <scope>NUCLEOTIDE SEQUENCE [LARGE SCALE GENOMIC DNA]</scope>
    <source>
        <strain evidence="1 2">LL7</strain>
    </source>
</reference>
<proteinExistence type="predicted"/>
<dbReference type="EMBL" id="CP041676">
    <property type="protein sequence ID" value="QDR72779.1"/>
    <property type="molecule type" value="Genomic_DNA"/>
</dbReference>
<name>A0A1C1ZEV6_LIMRT</name>
<sequence>MTMTSVKDLEQVTYEKKNGKLIIHAKAKIFIVEDGVCIFRGMMDSALPRVPQLPHLKISVSDLLSHNFGKVYLGRLYPNNQVEILHSAPLLVNFKVGNVDYGLKGWGFDIPDSVDLTSELKKRHANVVVWLPVIEVED</sequence>
<organism evidence="1 2">
    <name type="scientific">Limosilactobacillus reuteri</name>
    <name type="common">Lactobacillus reuteri</name>
    <dbReference type="NCBI Taxonomy" id="1598"/>
    <lineage>
        <taxon>Bacteria</taxon>
        <taxon>Bacillati</taxon>
        <taxon>Bacillota</taxon>
        <taxon>Bacilli</taxon>
        <taxon>Lactobacillales</taxon>
        <taxon>Lactobacillaceae</taxon>
        <taxon>Limosilactobacillus</taxon>
    </lineage>
</organism>
<dbReference type="AlphaFoldDB" id="A0A1C1ZEV6"/>
<evidence type="ECO:0000313" key="2">
    <source>
        <dbReference type="Proteomes" id="UP000316394"/>
    </source>
</evidence>
<gene>
    <name evidence="1" type="ORF">FOD75_06605</name>
</gene>
<protein>
    <submittedName>
        <fullName evidence="1">Uncharacterized protein</fullName>
    </submittedName>
</protein>